<dbReference type="Proteomes" id="UP000188388">
    <property type="component" value="Unassembled WGS sequence"/>
</dbReference>
<evidence type="ECO:0000313" key="2">
    <source>
        <dbReference type="Proteomes" id="UP000188388"/>
    </source>
</evidence>
<protein>
    <submittedName>
        <fullName evidence="1">Uncharacterized protein</fullName>
    </submittedName>
</protein>
<accession>A0A1R3VCA7</accession>
<keyword evidence="2" id="KW-1185">Reference proteome</keyword>
<gene>
    <name evidence="1" type="ORF">BQ8794_30353</name>
</gene>
<dbReference type="STRING" id="1631249.BQ8794_30353"/>
<proteinExistence type="predicted"/>
<dbReference type="EMBL" id="FTPD01000023">
    <property type="protein sequence ID" value="SIT56904.1"/>
    <property type="molecule type" value="Genomic_DNA"/>
</dbReference>
<evidence type="ECO:0000313" key="1">
    <source>
        <dbReference type="EMBL" id="SIT56904.1"/>
    </source>
</evidence>
<sequence>MPCRILVDDRQQLHFFRSHRQNQAPPWLELLKQSRRRPLSRHGDQDLVEWGVLRPAARPVSDTNADIGGAEALQESLGMACEFLDDFDAPNLPGEFREDCGLNGAAPMRIGTLPAPKP</sequence>
<organism evidence="1 2">
    <name type="scientific">Mesorhizobium prunaredense</name>
    <dbReference type="NCBI Taxonomy" id="1631249"/>
    <lineage>
        <taxon>Bacteria</taxon>
        <taxon>Pseudomonadati</taxon>
        <taxon>Pseudomonadota</taxon>
        <taxon>Alphaproteobacteria</taxon>
        <taxon>Hyphomicrobiales</taxon>
        <taxon>Phyllobacteriaceae</taxon>
        <taxon>Mesorhizobium</taxon>
    </lineage>
</organism>
<name>A0A1R3VCA7_9HYPH</name>
<dbReference type="AlphaFoldDB" id="A0A1R3VCA7"/>
<reference evidence="2" key="1">
    <citation type="submission" date="2017-01" db="EMBL/GenBank/DDBJ databases">
        <authorList>
            <person name="Brunel B."/>
        </authorList>
    </citation>
    <scope>NUCLEOTIDE SEQUENCE [LARGE SCALE GENOMIC DNA]</scope>
</reference>